<dbReference type="InterPro" id="IPR052544">
    <property type="entry name" value="Bacteriocin_Proc_Enz"/>
</dbReference>
<accession>A0A4S2CTM0</accession>
<dbReference type="OrthoDB" id="3723182at2"/>
<dbReference type="AlphaFoldDB" id="A0A4S2CTM0"/>
<gene>
    <name evidence="2" type="ORF">E5352_16540</name>
</gene>
<evidence type="ECO:0000313" key="2">
    <source>
        <dbReference type="EMBL" id="TGY32179.1"/>
    </source>
</evidence>
<dbReference type="Gene3D" id="3.40.109.10">
    <property type="entry name" value="NADH Oxidase"/>
    <property type="match status" value="1"/>
</dbReference>
<dbReference type="Proteomes" id="UP000306631">
    <property type="component" value="Unassembled WGS sequence"/>
</dbReference>
<dbReference type="CDD" id="cd02142">
    <property type="entry name" value="McbC_SagB-like_oxidoreductase"/>
    <property type="match status" value="1"/>
</dbReference>
<organism evidence="2 3">
    <name type="scientific">Stenotrophomonas maltophilia</name>
    <name type="common">Pseudomonas maltophilia</name>
    <name type="synonym">Xanthomonas maltophilia</name>
    <dbReference type="NCBI Taxonomy" id="40324"/>
    <lineage>
        <taxon>Bacteria</taxon>
        <taxon>Pseudomonadati</taxon>
        <taxon>Pseudomonadota</taxon>
        <taxon>Gammaproteobacteria</taxon>
        <taxon>Lysobacterales</taxon>
        <taxon>Lysobacteraceae</taxon>
        <taxon>Stenotrophomonas</taxon>
        <taxon>Stenotrophomonas maltophilia group</taxon>
    </lineage>
</organism>
<dbReference type="InterPro" id="IPR020051">
    <property type="entry name" value="SagB-type_dehydrogenase"/>
</dbReference>
<evidence type="ECO:0000313" key="3">
    <source>
        <dbReference type="Proteomes" id="UP000306631"/>
    </source>
</evidence>
<dbReference type="PANTHER" id="PTHR43745">
    <property type="entry name" value="NITROREDUCTASE MJ1384-RELATED"/>
    <property type="match status" value="1"/>
</dbReference>
<dbReference type="SUPFAM" id="SSF55469">
    <property type="entry name" value="FMN-dependent nitroreductase-like"/>
    <property type="match status" value="1"/>
</dbReference>
<dbReference type="NCBIfam" id="TIGR04511">
    <property type="entry name" value="SagB_rel_DH_2"/>
    <property type="match status" value="1"/>
</dbReference>
<dbReference type="RefSeq" id="WP_136006612.1">
    <property type="nucleotide sequence ID" value="NZ_SRYW01000018.1"/>
</dbReference>
<dbReference type="InterPro" id="IPR030965">
    <property type="entry name" value="SagB-rel_DH_2"/>
</dbReference>
<dbReference type="EMBL" id="SRYW01000018">
    <property type="protein sequence ID" value="TGY32179.1"/>
    <property type="molecule type" value="Genomic_DNA"/>
</dbReference>
<protein>
    <submittedName>
        <fullName evidence="2">Putative peptide maturation dehydrogenase</fullName>
    </submittedName>
</protein>
<dbReference type="InterPro" id="IPR000415">
    <property type="entry name" value="Nitroreductase-like"/>
</dbReference>
<proteinExistence type="predicted"/>
<dbReference type="InterPro" id="IPR029479">
    <property type="entry name" value="Nitroreductase"/>
</dbReference>
<evidence type="ECO:0000259" key="1">
    <source>
        <dbReference type="Pfam" id="PF00881"/>
    </source>
</evidence>
<name>A0A4S2CTM0_STEMA</name>
<comment type="caution">
    <text evidence="2">The sequence shown here is derived from an EMBL/GenBank/DDBJ whole genome shotgun (WGS) entry which is preliminary data.</text>
</comment>
<reference evidence="2 3" key="1">
    <citation type="submission" date="2019-04" db="EMBL/GenBank/DDBJ databases">
        <title>Microbes associate with the intestines of laboratory mice.</title>
        <authorList>
            <person name="Navarre W."/>
            <person name="Wong E."/>
            <person name="Huang K."/>
            <person name="Tropini C."/>
            <person name="Ng K."/>
            <person name="Yu B."/>
        </authorList>
    </citation>
    <scope>NUCLEOTIDE SEQUENCE [LARGE SCALE GENOMIC DNA]</scope>
    <source>
        <strain evidence="2 3">NM62_B4-13</strain>
    </source>
</reference>
<dbReference type="PANTHER" id="PTHR43745:SF2">
    <property type="entry name" value="NITROREDUCTASE MJ1384-RELATED"/>
    <property type="match status" value="1"/>
</dbReference>
<dbReference type="GO" id="GO:0016491">
    <property type="term" value="F:oxidoreductase activity"/>
    <property type="evidence" value="ECO:0007669"/>
    <property type="project" value="InterPro"/>
</dbReference>
<sequence>MRRCGIVHLEPQCEVSFSLQSVLLGGSGVDTHLRWLALAPHLDAPLELDASAVLLLGRFDAQRWSAPPADADADVLQTLVEGGLVFIRDRAHPLRTRDEQLRGMHWWGPAAIAHWMGRWQGQDSAAALESAGMQTAAGLRGNLGPPPPAVARRDGVTTLLPHPEEDAFDALLQSRATCRNFDTAHALPLQELARLLKRVFAATGRYDLQADSIFFKKNVPSAGGLHPTEAYLLVQNVAGLATGIHHYDPASHALTRLLGDDTRLREVALSALAGQHWFADAHVLVVLAPRYPRTYWKYRNHAKAYRAVTLDVGHLSQQLLLCATQQKLGAFVTAAINEHEIERLLGLDPMAEGPMAICGVGWRAAQMTTTEFDPGQRVWEKTPGADAG</sequence>
<feature type="domain" description="Nitroreductase" evidence="1">
    <location>
        <begin position="173"/>
        <end position="362"/>
    </location>
</feature>
<dbReference type="NCBIfam" id="TIGR03605">
    <property type="entry name" value="antibiot_sagB"/>
    <property type="match status" value="1"/>
</dbReference>
<dbReference type="Pfam" id="PF00881">
    <property type="entry name" value="Nitroreductase"/>
    <property type="match status" value="1"/>
</dbReference>